<accession>A0A816H896</accession>
<feature type="non-terminal residue" evidence="6">
    <location>
        <position position="219"/>
    </location>
</feature>
<dbReference type="PROSITE" id="PS00107">
    <property type="entry name" value="PROTEIN_KINASE_ATP"/>
    <property type="match status" value="1"/>
</dbReference>
<gene>
    <name evidence="6" type="ORF">XAT740_LOCUS61458</name>
</gene>
<dbReference type="SUPFAM" id="SSF64268">
    <property type="entry name" value="PX domain"/>
    <property type="match status" value="1"/>
</dbReference>
<dbReference type="EMBL" id="CAJNOR010016167">
    <property type="protein sequence ID" value="CAF1684368.1"/>
    <property type="molecule type" value="Genomic_DNA"/>
</dbReference>
<comment type="subcellular location">
    <subcellularLocation>
        <location evidence="1">Cytoplasm</location>
    </subcellularLocation>
</comment>
<dbReference type="PROSITE" id="PS50011">
    <property type="entry name" value="PROTEIN_KINASE_DOM"/>
    <property type="match status" value="1"/>
</dbReference>
<keyword evidence="3" id="KW-0067">ATP-binding</keyword>
<dbReference type="Gene3D" id="3.30.1520.10">
    <property type="entry name" value="Phox-like domain"/>
    <property type="match status" value="1"/>
</dbReference>
<dbReference type="Pfam" id="PF00787">
    <property type="entry name" value="PX"/>
    <property type="match status" value="1"/>
</dbReference>
<dbReference type="InterPro" id="IPR017441">
    <property type="entry name" value="Protein_kinase_ATP_BS"/>
</dbReference>
<evidence type="ECO:0000256" key="1">
    <source>
        <dbReference type="ARBA" id="ARBA00004496"/>
    </source>
</evidence>
<evidence type="ECO:0000259" key="4">
    <source>
        <dbReference type="PROSITE" id="PS50011"/>
    </source>
</evidence>
<keyword evidence="7" id="KW-1185">Reference proteome</keyword>
<organism evidence="6 7">
    <name type="scientific">Adineta ricciae</name>
    <name type="common">Rotifer</name>
    <dbReference type="NCBI Taxonomy" id="249248"/>
    <lineage>
        <taxon>Eukaryota</taxon>
        <taxon>Metazoa</taxon>
        <taxon>Spiralia</taxon>
        <taxon>Gnathifera</taxon>
        <taxon>Rotifera</taxon>
        <taxon>Eurotatoria</taxon>
        <taxon>Bdelloidea</taxon>
        <taxon>Adinetida</taxon>
        <taxon>Adinetidae</taxon>
        <taxon>Adineta</taxon>
    </lineage>
</organism>
<feature type="domain" description="PX" evidence="5">
    <location>
        <begin position="15"/>
        <end position="125"/>
    </location>
</feature>
<keyword evidence="2" id="KW-0963">Cytoplasm</keyword>
<comment type="caution">
    <text evidence="6">The sequence shown here is derived from an EMBL/GenBank/DDBJ whole genome shotgun (WGS) entry which is preliminary data.</text>
</comment>
<dbReference type="InterPro" id="IPR000719">
    <property type="entry name" value="Prot_kinase_dom"/>
</dbReference>
<dbReference type="PANTHER" id="PTHR22999:SF23">
    <property type="entry name" value="SORTING NEXIN-16"/>
    <property type="match status" value="1"/>
</dbReference>
<feature type="binding site" evidence="3">
    <location>
        <position position="205"/>
    </location>
    <ligand>
        <name>ATP</name>
        <dbReference type="ChEBI" id="CHEBI:30616"/>
    </ligand>
</feature>
<dbReference type="InterPro" id="IPR011009">
    <property type="entry name" value="Kinase-like_dom_sf"/>
</dbReference>
<evidence type="ECO:0000313" key="6">
    <source>
        <dbReference type="EMBL" id="CAF1684368.1"/>
    </source>
</evidence>
<dbReference type="SUPFAM" id="SSF56112">
    <property type="entry name" value="Protein kinase-like (PK-like)"/>
    <property type="match status" value="1"/>
</dbReference>
<dbReference type="PROSITE" id="PS50195">
    <property type="entry name" value="PX"/>
    <property type="match status" value="1"/>
</dbReference>
<dbReference type="GO" id="GO:0005524">
    <property type="term" value="F:ATP binding"/>
    <property type="evidence" value="ECO:0007669"/>
    <property type="project" value="UniProtKB-UniRule"/>
</dbReference>
<dbReference type="GO" id="GO:0035091">
    <property type="term" value="F:phosphatidylinositol binding"/>
    <property type="evidence" value="ECO:0007669"/>
    <property type="project" value="InterPro"/>
</dbReference>
<evidence type="ECO:0000259" key="5">
    <source>
        <dbReference type="PROSITE" id="PS50195"/>
    </source>
</evidence>
<dbReference type="SMART" id="SM00312">
    <property type="entry name" value="PX"/>
    <property type="match status" value="1"/>
</dbReference>
<dbReference type="InterPro" id="IPR036871">
    <property type="entry name" value="PX_dom_sf"/>
</dbReference>
<dbReference type="Proteomes" id="UP000663828">
    <property type="component" value="Unassembled WGS sequence"/>
</dbReference>
<sequence length="219" mass="24917">MNNAAANNTNAPVKGSLILHVIDAQTSAENGRKFTKYKVTVNYNGQEFEIWRRYKEFHTLNEKLRRVRGDLKLPGRRILGDSFEPDFVLKRQRGLNDYVQQISSSPQLVTLPEFTEFFKLNDAVSNTPPPPPVNIKPNMNLSKVNSVDADESSTLPDTMRVNLGKTEKTTVKPDDFEFRTCIGKGSFGKVYLAQHKAENMIYAVKVVSKALIKRKREER</sequence>
<dbReference type="GO" id="GO:0004672">
    <property type="term" value="F:protein kinase activity"/>
    <property type="evidence" value="ECO:0007669"/>
    <property type="project" value="InterPro"/>
</dbReference>
<name>A0A816H896_ADIRI</name>
<reference evidence="6" key="1">
    <citation type="submission" date="2021-02" db="EMBL/GenBank/DDBJ databases">
        <authorList>
            <person name="Nowell W R."/>
        </authorList>
    </citation>
    <scope>NUCLEOTIDE SEQUENCE</scope>
</reference>
<dbReference type="InterPro" id="IPR051837">
    <property type="entry name" value="SortingNexin/PXDomain-PKLike"/>
</dbReference>
<keyword evidence="3" id="KW-0547">Nucleotide-binding</keyword>
<proteinExistence type="predicted"/>
<evidence type="ECO:0000256" key="3">
    <source>
        <dbReference type="PROSITE-ProRule" id="PRU10141"/>
    </source>
</evidence>
<feature type="domain" description="Protein kinase" evidence="4">
    <location>
        <begin position="176"/>
        <end position="219"/>
    </location>
</feature>
<protein>
    <submittedName>
        <fullName evidence="6">Uncharacterized protein</fullName>
    </submittedName>
</protein>
<dbReference type="Gene3D" id="3.30.200.20">
    <property type="entry name" value="Phosphorylase Kinase, domain 1"/>
    <property type="match status" value="1"/>
</dbReference>
<dbReference type="InterPro" id="IPR001683">
    <property type="entry name" value="PX_dom"/>
</dbReference>
<dbReference type="GO" id="GO:0005737">
    <property type="term" value="C:cytoplasm"/>
    <property type="evidence" value="ECO:0007669"/>
    <property type="project" value="UniProtKB-SubCell"/>
</dbReference>
<dbReference type="AlphaFoldDB" id="A0A816H896"/>
<evidence type="ECO:0000313" key="7">
    <source>
        <dbReference type="Proteomes" id="UP000663828"/>
    </source>
</evidence>
<dbReference type="PANTHER" id="PTHR22999">
    <property type="entry name" value="PX SERINE/THREONINE KINASE PXK"/>
    <property type="match status" value="1"/>
</dbReference>
<evidence type="ECO:0000256" key="2">
    <source>
        <dbReference type="ARBA" id="ARBA00022490"/>
    </source>
</evidence>